<dbReference type="OrthoDB" id="1346030at2"/>
<comment type="caution">
    <text evidence="1">The sequence shown here is derived from an EMBL/GenBank/DDBJ whole genome shotgun (WGS) entry which is preliminary data.</text>
</comment>
<evidence type="ECO:0000313" key="1">
    <source>
        <dbReference type="EMBL" id="GEN77995.1"/>
    </source>
</evidence>
<reference evidence="1 2" key="1">
    <citation type="submission" date="2019-07" db="EMBL/GenBank/DDBJ databases">
        <title>Whole genome shotgun sequence of Chryseobacterium hagamense NBRC 105253.</title>
        <authorList>
            <person name="Hosoyama A."/>
            <person name="Uohara A."/>
            <person name="Ohji S."/>
            <person name="Ichikawa N."/>
        </authorList>
    </citation>
    <scope>NUCLEOTIDE SEQUENCE [LARGE SCALE GENOMIC DNA]</scope>
    <source>
        <strain evidence="1 2">NBRC 105253</strain>
    </source>
</reference>
<name>A0A511YS29_9FLAO</name>
<protein>
    <submittedName>
        <fullName evidence="1">Uncharacterized protein</fullName>
    </submittedName>
</protein>
<accession>A0A511YS29</accession>
<dbReference type="RefSeq" id="WP_146944277.1">
    <property type="nucleotide sequence ID" value="NZ_BJYJ01000040.1"/>
</dbReference>
<evidence type="ECO:0000313" key="2">
    <source>
        <dbReference type="Proteomes" id="UP000321863"/>
    </source>
</evidence>
<dbReference type="Proteomes" id="UP000321863">
    <property type="component" value="Unassembled WGS sequence"/>
</dbReference>
<organism evidence="1 2">
    <name type="scientific">Chryseobacterium hagamense</name>
    <dbReference type="NCBI Taxonomy" id="395935"/>
    <lineage>
        <taxon>Bacteria</taxon>
        <taxon>Pseudomonadati</taxon>
        <taxon>Bacteroidota</taxon>
        <taxon>Flavobacteriia</taxon>
        <taxon>Flavobacteriales</taxon>
        <taxon>Weeksellaceae</taxon>
        <taxon>Chryseobacterium group</taxon>
        <taxon>Chryseobacterium</taxon>
    </lineage>
</organism>
<dbReference type="EMBL" id="BJYJ01000040">
    <property type="protein sequence ID" value="GEN77995.1"/>
    <property type="molecule type" value="Genomic_DNA"/>
</dbReference>
<keyword evidence="2" id="KW-1185">Reference proteome</keyword>
<dbReference type="AlphaFoldDB" id="A0A511YS29"/>
<gene>
    <name evidence="1" type="ORF">CHA01nite_37350</name>
</gene>
<sequence>MKNILFLFCFQFLFSQNISPQEKFTASQNYIYLAKFELYKKDYKKSSILFKKAFNFHSADDSYDLLDAAASALYNGENDLSEKYIIEAITDHKAPLEFIMGYKKFESFKNNSFFKELPNQYDAYFNGFYAKRKNLQAYLDADLLMEKDQMIRNIISDLDNNAEETKVTKKLIYNELDKVDEKNAQELIELTKKYGYQDRAWVLLWHHRDELNDEKSNFWQFFKPVINQEIKDGKLHKSFFASFEDDNYMTFHQKQKYGLFPQMYMENPIADIKNVDQLREDVGLPPLSFDIIVNGYPVSDGYKMSEADLRKELERRVSKYEMIESHGN</sequence>
<proteinExistence type="predicted"/>